<protein>
    <submittedName>
        <fullName evidence="2">Uncharacterized protein</fullName>
    </submittedName>
</protein>
<evidence type="ECO:0000256" key="1">
    <source>
        <dbReference type="SAM" id="MobiDB-lite"/>
    </source>
</evidence>
<feature type="compositionally biased region" description="Pro residues" evidence="1">
    <location>
        <begin position="1"/>
        <end position="11"/>
    </location>
</feature>
<feature type="region of interest" description="Disordered" evidence="1">
    <location>
        <begin position="1"/>
        <end position="94"/>
    </location>
</feature>
<dbReference type="Proteomes" id="UP000179920">
    <property type="component" value="Chromosome III"/>
</dbReference>
<sequence>MPWLQPPPRMPALPAQASDDTMSNACWQGYHPPSPQEGNLMVSTPSHSGDMLLAMPHRSEPTSAPPLSPGRLYNAPHRSEHSSAPSHLPGQHSIEPTWSVAPQATSLRSETLFKPSYLPGQLTIAPSFPGQCTAAPSSPGQQTAAPSSCPLLDTFPAGIVNLSPDLASDLLLFLIAGSILPLPRPNTLCEHPIFDATDAPATLGMLQLCLWSTFLDLYPDQAFASQLQGALQHGVKLGYDGPLRHNTRLDVINLPMNSDDVHHLCCEIEAHLAEGCLRHVTDPVSMCLVCLLVGVVPKPHSNKRRTIYHLSHPCKPGTHLPSINNSINTSFVTIHYESLDAIMDFICEHPSASLWKADLKDAF</sequence>
<accession>A0A1K0H963</accession>
<gene>
    <name evidence="2" type="ORF">UBRO_20267</name>
</gene>
<proteinExistence type="predicted"/>
<dbReference type="AlphaFoldDB" id="A0A1K0H963"/>
<reference evidence="3" key="1">
    <citation type="submission" date="2016-04" db="EMBL/GenBank/DDBJ databases">
        <authorList>
            <person name="Guldener U."/>
            <person name="Guldener U."/>
        </authorList>
    </citation>
    <scope>NUCLEOTIDE SEQUENCE [LARGE SCALE GENOMIC DNA]</scope>
    <source>
        <strain evidence="3">UB2112</strain>
    </source>
</reference>
<name>A0A1K0H963_9BASI</name>
<evidence type="ECO:0000313" key="2">
    <source>
        <dbReference type="EMBL" id="SAM78155.1"/>
    </source>
</evidence>
<dbReference type="EMBL" id="LT558119">
    <property type="protein sequence ID" value="SAM78155.1"/>
    <property type="molecule type" value="Genomic_DNA"/>
</dbReference>
<evidence type="ECO:0000313" key="3">
    <source>
        <dbReference type="Proteomes" id="UP000179920"/>
    </source>
</evidence>
<organism evidence="2 3">
    <name type="scientific">Ustilago bromivora</name>
    <dbReference type="NCBI Taxonomy" id="307758"/>
    <lineage>
        <taxon>Eukaryota</taxon>
        <taxon>Fungi</taxon>
        <taxon>Dikarya</taxon>
        <taxon>Basidiomycota</taxon>
        <taxon>Ustilaginomycotina</taxon>
        <taxon>Ustilaginomycetes</taxon>
        <taxon>Ustilaginales</taxon>
        <taxon>Ustilaginaceae</taxon>
        <taxon>Ustilago</taxon>
    </lineage>
</organism>